<dbReference type="PANTHER" id="PTHR12696">
    <property type="entry name" value="TIP120"/>
    <property type="match status" value="1"/>
</dbReference>
<keyword evidence="4" id="KW-1185">Reference proteome</keyword>
<dbReference type="InterPro" id="IPR011989">
    <property type="entry name" value="ARM-like"/>
</dbReference>
<dbReference type="STRING" id="3659.A0A0A0L6R8"/>
<gene>
    <name evidence="3" type="ORF">Csa_3G112760</name>
</gene>
<accession>A0A0A0L6R8</accession>
<organism evidence="3 4">
    <name type="scientific">Cucumis sativus</name>
    <name type="common">Cucumber</name>
    <dbReference type="NCBI Taxonomy" id="3659"/>
    <lineage>
        <taxon>Eukaryota</taxon>
        <taxon>Viridiplantae</taxon>
        <taxon>Streptophyta</taxon>
        <taxon>Embryophyta</taxon>
        <taxon>Tracheophyta</taxon>
        <taxon>Spermatophyta</taxon>
        <taxon>Magnoliopsida</taxon>
        <taxon>eudicotyledons</taxon>
        <taxon>Gunneridae</taxon>
        <taxon>Pentapetalae</taxon>
        <taxon>rosids</taxon>
        <taxon>fabids</taxon>
        <taxon>Cucurbitales</taxon>
        <taxon>Cucurbitaceae</taxon>
        <taxon>Benincaseae</taxon>
        <taxon>Cucumis</taxon>
    </lineage>
</organism>
<evidence type="ECO:0000256" key="2">
    <source>
        <dbReference type="ARBA" id="ARBA00022786"/>
    </source>
</evidence>
<sequence length="238" mass="25715">MANLAMTGILEKMTGKDKDYRYMATSDLLNELNKETFKADTDLEIKLSNIIIQQLDDAAGDVSGLAVKCLAPLVKKVSETRVVEMTNKLCDKLLNGKDQHRDVASIALKTVVAEVSVSSLAQSILSSLSPQLIKGITTAGMSTEIKCESLDILCDVLHKFGNLMANDHELLLSALLSQLGSNQASVRKKTVSCIASLSSSLSDDLLAKATTEVVRCLRIKSAKAEMTRTNIQMIGALR</sequence>
<evidence type="ECO:0000313" key="4">
    <source>
        <dbReference type="Proteomes" id="UP000029981"/>
    </source>
</evidence>
<dbReference type="Gramene" id="KGN56282">
    <property type="protein sequence ID" value="KGN56282"/>
    <property type="gene ID" value="Csa_3G112760"/>
</dbReference>
<reference evidence="3 4" key="3">
    <citation type="journal article" date="2010" name="BMC Genomics">
        <title>Transcriptome sequencing and comparative analysis of cucumber flowers with different sex types.</title>
        <authorList>
            <person name="Guo S."/>
            <person name="Zheng Y."/>
            <person name="Joung J.G."/>
            <person name="Liu S."/>
            <person name="Zhang Z."/>
            <person name="Crasta O.R."/>
            <person name="Sobral B.W."/>
            <person name="Xu Y."/>
            <person name="Huang S."/>
            <person name="Fei Z."/>
        </authorList>
    </citation>
    <scope>NUCLEOTIDE SEQUENCE [LARGE SCALE GENOMIC DNA]</scope>
    <source>
        <strain evidence="4">cv. 9930</strain>
    </source>
</reference>
<keyword evidence="2" id="KW-0833">Ubl conjugation pathway</keyword>
<protein>
    <submittedName>
        <fullName evidence="3">Tip120</fullName>
    </submittedName>
</protein>
<dbReference type="InterPro" id="IPR016024">
    <property type="entry name" value="ARM-type_fold"/>
</dbReference>
<dbReference type="SUPFAM" id="SSF48371">
    <property type="entry name" value="ARM repeat"/>
    <property type="match status" value="1"/>
</dbReference>
<reference evidence="3 4" key="4">
    <citation type="journal article" date="2011" name="BMC Genomics">
        <title>RNA-Seq improves annotation of protein-coding genes in the cucumber genome.</title>
        <authorList>
            <person name="Li Z."/>
            <person name="Zhang Z."/>
            <person name="Yan P."/>
            <person name="Huang S."/>
            <person name="Fei Z."/>
            <person name="Lin K."/>
        </authorList>
    </citation>
    <scope>NUCLEOTIDE SEQUENCE [LARGE SCALE GENOMIC DNA]</scope>
    <source>
        <strain evidence="4">cv. 9930</strain>
    </source>
</reference>
<dbReference type="Gene3D" id="1.25.10.10">
    <property type="entry name" value="Leucine-rich Repeat Variant"/>
    <property type="match status" value="1"/>
</dbReference>
<reference evidence="3 4" key="2">
    <citation type="journal article" date="2009" name="PLoS ONE">
        <title>An integrated genetic and cytogenetic map of the cucumber genome.</title>
        <authorList>
            <person name="Ren Y."/>
            <person name="Zhang Z."/>
            <person name="Liu J."/>
            <person name="Staub J.E."/>
            <person name="Han Y."/>
            <person name="Cheng Z."/>
            <person name="Li X."/>
            <person name="Lu J."/>
            <person name="Miao H."/>
            <person name="Kang H."/>
            <person name="Xie B."/>
            <person name="Gu X."/>
            <person name="Wang X."/>
            <person name="Du Y."/>
            <person name="Jin W."/>
            <person name="Huang S."/>
        </authorList>
    </citation>
    <scope>NUCLEOTIDE SEQUENCE [LARGE SCALE GENOMIC DNA]</scope>
    <source>
        <strain evidence="4">cv. 9930</strain>
    </source>
</reference>
<reference evidence="3 4" key="1">
    <citation type="journal article" date="2009" name="Nat. Genet.">
        <title>The genome of the cucumber, Cucumis sativus L.</title>
        <authorList>
            <person name="Huang S."/>
            <person name="Li R."/>
            <person name="Zhang Z."/>
            <person name="Li L."/>
            <person name="Gu X."/>
            <person name="Fan W."/>
            <person name="Lucas W.J."/>
            <person name="Wang X."/>
            <person name="Xie B."/>
            <person name="Ni P."/>
            <person name="Ren Y."/>
            <person name="Zhu H."/>
            <person name="Li J."/>
            <person name="Lin K."/>
            <person name="Jin W."/>
            <person name="Fei Z."/>
            <person name="Li G."/>
            <person name="Staub J."/>
            <person name="Kilian A."/>
            <person name="van der Vossen E.A."/>
            <person name="Wu Y."/>
            <person name="Guo J."/>
            <person name="He J."/>
            <person name="Jia Z."/>
            <person name="Ren Y."/>
            <person name="Tian G."/>
            <person name="Lu Y."/>
            <person name="Ruan J."/>
            <person name="Qian W."/>
            <person name="Wang M."/>
            <person name="Huang Q."/>
            <person name="Li B."/>
            <person name="Xuan Z."/>
            <person name="Cao J."/>
            <person name="Asan"/>
            <person name="Wu Z."/>
            <person name="Zhang J."/>
            <person name="Cai Q."/>
            <person name="Bai Y."/>
            <person name="Zhao B."/>
            <person name="Han Y."/>
            <person name="Li Y."/>
            <person name="Li X."/>
            <person name="Wang S."/>
            <person name="Shi Q."/>
            <person name="Liu S."/>
            <person name="Cho W.K."/>
            <person name="Kim J.Y."/>
            <person name="Xu Y."/>
            <person name="Heller-Uszynska K."/>
            <person name="Miao H."/>
            <person name="Cheng Z."/>
            <person name="Zhang S."/>
            <person name="Wu J."/>
            <person name="Yang Y."/>
            <person name="Kang H."/>
            <person name="Li M."/>
            <person name="Liang H."/>
            <person name="Ren X."/>
            <person name="Shi Z."/>
            <person name="Wen M."/>
            <person name="Jian M."/>
            <person name="Yang H."/>
            <person name="Zhang G."/>
            <person name="Yang Z."/>
            <person name="Chen R."/>
            <person name="Liu S."/>
            <person name="Li J."/>
            <person name="Ma L."/>
            <person name="Liu H."/>
            <person name="Zhou Y."/>
            <person name="Zhao J."/>
            <person name="Fang X."/>
            <person name="Li G."/>
            <person name="Fang L."/>
            <person name="Li Y."/>
            <person name="Liu D."/>
            <person name="Zheng H."/>
            <person name="Zhang Y."/>
            <person name="Qin N."/>
            <person name="Li Z."/>
            <person name="Yang G."/>
            <person name="Yang S."/>
            <person name="Bolund L."/>
            <person name="Kristiansen K."/>
            <person name="Zheng H."/>
            <person name="Li S."/>
            <person name="Zhang X."/>
            <person name="Yang H."/>
            <person name="Wang J."/>
            <person name="Sun R."/>
            <person name="Zhang B."/>
            <person name="Jiang S."/>
            <person name="Wang J."/>
            <person name="Du Y."/>
            <person name="Li S."/>
        </authorList>
    </citation>
    <scope>NUCLEOTIDE SEQUENCE [LARGE SCALE GENOMIC DNA]</scope>
    <source>
        <strain evidence="4">cv. 9930</strain>
    </source>
</reference>
<dbReference type="AlphaFoldDB" id="A0A0A0L6R8"/>
<keyword evidence="1" id="KW-0677">Repeat</keyword>
<evidence type="ECO:0000256" key="1">
    <source>
        <dbReference type="ARBA" id="ARBA00022737"/>
    </source>
</evidence>
<dbReference type="Proteomes" id="UP000029981">
    <property type="component" value="Chromosome 3"/>
</dbReference>
<dbReference type="InterPro" id="IPR039852">
    <property type="entry name" value="CAND1/CAND2"/>
</dbReference>
<dbReference type="GO" id="GO:0010265">
    <property type="term" value="P:SCF complex assembly"/>
    <property type="evidence" value="ECO:0007669"/>
    <property type="project" value="InterPro"/>
</dbReference>
<evidence type="ECO:0000313" key="3">
    <source>
        <dbReference type="EMBL" id="KGN56282.1"/>
    </source>
</evidence>
<name>A0A0A0L6R8_CUCSA</name>
<proteinExistence type="predicted"/>
<dbReference type="EMBL" id="CM002924">
    <property type="protein sequence ID" value="KGN56282.1"/>
    <property type="molecule type" value="Genomic_DNA"/>
</dbReference>